<name>A0AAV9C855_ACOCL</name>
<dbReference type="Proteomes" id="UP001180020">
    <property type="component" value="Unassembled WGS sequence"/>
</dbReference>
<dbReference type="GO" id="GO:0008374">
    <property type="term" value="F:O-acyltransferase activity"/>
    <property type="evidence" value="ECO:0007669"/>
    <property type="project" value="InterPro"/>
</dbReference>
<proteinExistence type="predicted"/>
<reference evidence="2" key="1">
    <citation type="journal article" date="2023" name="Nat. Commun.">
        <title>Diploid and tetraploid genomes of Acorus and the evolution of monocots.</title>
        <authorList>
            <person name="Ma L."/>
            <person name="Liu K.W."/>
            <person name="Li Z."/>
            <person name="Hsiao Y.Y."/>
            <person name="Qi Y."/>
            <person name="Fu T."/>
            <person name="Tang G.D."/>
            <person name="Zhang D."/>
            <person name="Sun W.H."/>
            <person name="Liu D.K."/>
            <person name="Li Y."/>
            <person name="Chen G.Z."/>
            <person name="Liu X.D."/>
            <person name="Liao X.Y."/>
            <person name="Jiang Y.T."/>
            <person name="Yu X."/>
            <person name="Hao Y."/>
            <person name="Huang J."/>
            <person name="Zhao X.W."/>
            <person name="Ke S."/>
            <person name="Chen Y.Y."/>
            <person name="Wu W.L."/>
            <person name="Hsu J.L."/>
            <person name="Lin Y.F."/>
            <person name="Huang M.D."/>
            <person name="Li C.Y."/>
            <person name="Huang L."/>
            <person name="Wang Z.W."/>
            <person name="Zhao X."/>
            <person name="Zhong W.Y."/>
            <person name="Peng D.H."/>
            <person name="Ahmad S."/>
            <person name="Lan S."/>
            <person name="Zhang J.S."/>
            <person name="Tsai W.C."/>
            <person name="Van de Peer Y."/>
            <person name="Liu Z.J."/>
        </authorList>
    </citation>
    <scope>NUCLEOTIDE SEQUENCE</scope>
    <source>
        <strain evidence="2">CP</strain>
    </source>
</reference>
<keyword evidence="3" id="KW-1185">Reference proteome</keyword>
<dbReference type="Pfam" id="PF06974">
    <property type="entry name" value="WS_DGAT_C"/>
    <property type="match status" value="1"/>
</dbReference>
<protein>
    <recommendedName>
        <fullName evidence="1">O-acyltransferase WSD1 C-terminal domain-containing protein</fullName>
    </recommendedName>
</protein>
<gene>
    <name evidence="2" type="ORF">QJS10_CPB20g01760</name>
</gene>
<organism evidence="2 3">
    <name type="scientific">Acorus calamus</name>
    <name type="common">Sweet flag</name>
    <dbReference type="NCBI Taxonomy" id="4465"/>
    <lineage>
        <taxon>Eukaryota</taxon>
        <taxon>Viridiplantae</taxon>
        <taxon>Streptophyta</taxon>
        <taxon>Embryophyta</taxon>
        <taxon>Tracheophyta</taxon>
        <taxon>Spermatophyta</taxon>
        <taxon>Magnoliopsida</taxon>
        <taxon>Liliopsida</taxon>
        <taxon>Acoraceae</taxon>
        <taxon>Acorus</taxon>
    </lineage>
</organism>
<dbReference type="AlphaFoldDB" id="A0AAV9C855"/>
<dbReference type="InterPro" id="IPR045034">
    <property type="entry name" value="O-acyltransferase_WSD1-like"/>
</dbReference>
<evidence type="ECO:0000259" key="1">
    <source>
        <dbReference type="Pfam" id="PF06974"/>
    </source>
</evidence>
<dbReference type="EMBL" id="JAUJYO010000020">
    <property type="protein sequence ID" value="KAK1284877.1"/>
    <property type="molecule type" value="Genomic_DNA"/>
</dbReference>
<accession>A0AAV9C855</accession>
<dbReference type="PANTHER" id="PTHR31650:SF34">
    <property type="entry name" value="O-ACYLTRANSFERASE WSD1-LIKE ISOFORM X1"/>
    <property type="match status" value="1"/>
</dbReference>
<dbReference type="GO" id="GO:0005886">
    <property type="term" value="C:plasma membrane"/>
    <property type="evidence" value="ECO:0007669"/>
    <property type="project" value="TreeGrafter"/>
</dbReference>
<feature type="domain" description="O-acyltransferase WSD1 C-terminal" evidence="1">
    <location>
        <begin position="41"/>
        <end position="94"/>
    </location>
</feature>
<dbReference type="PANTHER" id="PTHR31650">
    <property type="entry name" value="O-ACYLTRANSFERASE (WSD1-LIKE) FAMILY PROTEIN"/>
    <property type="match status" value="1"/>
</dbReference>
<dbReference type="InterPro" id="IPR009721">
    <property type="entry name" value="O-acyltransferase_WSD1_C"/>
</dbReference>
<sequence>MTINQTVNDIICGIIFHVTQLYIQQIQISSSNSAGIAQHKGNQFALLHVSVPLRDDLDKIISKVKQLMKRKKSSLEVFLTAQLLESTRRFQGPKSLRITIVSYMGKLKVAMGTERGFSDAKLLTTCMEKASERIYEAAPEEKS</sequence>
<dbReference type="GO" id="GO:0019432">
    <property type="term" value="P:triglyceride biosynthetic process"/>
    <property type="evidence" value="ECO:0007669"/>
    <property type="project" value="TreeGrafter"/>
</dbReference>
<comment type="caution">
    <text evidence="2">The sequence shown here is derived from an EMBL/GenBank/DDBJ whole genome shotgun (WGS) entry which is preliminary data.</text>
</comment>
<evidence type="ECO:0000313" key="3">
    <source>
        <dbReference type="Proteomes" id="UP001180020"/>
    </source>
</evidence>
<evidence type="ECO:0000313" key="2">
    <source>
        <dbReference type="EMBL" id="KAK1284877.1"/>
    </source>
</evidence>
<reference evidence="2" key="2">
    <citation type="submission" date="2023-06" db="EMBL/GenBank/DDBJ databases">
        <authorList>
            <person name="Ma L."/>
            <person name="Liu K.-W."/>
            <person name="Li Z."/>
            <person name="Hsiao Y.-Y."/>
            <person name="Qi Y."/>
            <person name="Fu T."/>
            <person name="Tang G."/>
            <person name="Zhang D."/>
            <person name="Sun W.-H."/>
            <person name="Liu D.-K."/>
            <person name="Li Y."/>
            <person name="Chen G.-Z."/>
            <person name="Liu X.-D."/>
            <person name="Liao X.-Y."/>
            <person name="Jiang Y.-T."/>
            <person name="Yu X."/>
            <person name="Hao Y."/>
            <person name="Huang J."/>
            <person name="Zhao X.-W."/>
            <person name="Ke S."/>
            <person name="Chen Y.-Y."/>
            <person name="Wu W.-L."/>
            <person name="Hsu J.-L."/>
            <person name="Lin Y.-F."/>
            <person name="Huang M.-D."/>
            <person name="Li C.-Y."/>
            <person name="Huang L."/>
            <person name="Wang Z.-W."/>
            <person name="Zhao X."/>
            <person name="Zhong W.-Y."/>
            <person name="Peng D.-H."/>
            <person name="Ahmad S."/>
            <person name="Lan S."/>
            <person name="Zhang J.-S."/>
            <person name="Tsai W.-C."/>
            <person name="Van De Peer Y."/>
            <person name="Liu Z.-J."/>
        </authorList>
    </citation>
    <scope>NUCLEOTIDE SEQUENCE</scope>
    <source>
        <strain evidence="2">CP</strain>
        <tissue evidence="2">Leaves</tissue>
    </source>
</reference>